<evidence type="ECO:0000256" key="8">
    <source>
        <dbReference type="PROSITE-ProRule" id="PRU00508"/>
    </source>
</evidence>
<dbReference type="CDD" id="cd16482">
    <property type="entry name" value="RING-H2_UBR1-like"/>
    <property type="match status" value="1"/>
</dbReference>
<keyword evidence="2 9" id="KW-0808">Transferase</keyword>
<name>A0A6A6ZG06_9PLEO</name>
<comment type="catalytic activity">
    <reaction evidence="1 9">
        <text>S-ubiquitinyl-[E2 ubiquitin-conjugating enzyme]-L-cysteine + [acceptor protein]-L-lysine = [E2 ubiquitin-conjugating enzyme]-L-cysteine + N(6)-ubiquitinyl-[acceptor protein]-L-lysine.</text>
        <dbReference type="EC" id="2.3.2.27"/>
    </reaction>
</comment>
<feature type="region of interest" description="Disordered" evidence="10">
    <location>
        <begin position="467"/>
        <end position="504"/>
    </location>
</feature>
<gene>
    <name evidence="12" type="ORF">CC86DRAFT_471889</name>
</gene>
<dbReference type="EMBL" id="MU006243">
    <property type="protein sequence ID" value="KAF2819808.1"/>
    <property type="molecule type" value="Genomic_DNA"/>
</dbReference>
<dbReference type="SUPFAM" id="SSF46785">
    <property type="entry name" value="Winged helix' DNA-binding domain"/>
    <property type="match status" value="1"/>
</dbReference>
<protein>
    <recommendedName>
        <fullName evidence="9">E3 ubiquitin-protein ligase</fullName>
        <ecNumber evidence="9">2.3.2.27</ecNumber>
    </recommendedName>
</protein>
<keyword evidence="5 9" id="KW-0833">Ubl conjugation pathway</keyword>
<comment type="function">
    <text evidence="9">Ubiquitin ligase protein which is a component of the N-end rule pathway. Recognizes and binds to proteins bearing specific N-terminal residues that are destabilizing according to the N-end rule, leading to their ubiquitination and subsequent degradation.</text>
</comment>
<proteinExistence type="inferred from homology"/>
<dbReference type="Pfam" id="PF02207">
    <property type="entry name" value="zf-UBR"/>
    <property type="match status" value="1"/>
</dbReference>
<comment type="pathway">
    <text evidence="9">Protein modification; protein ubiquitination.</text>
</comment>
<dbReference type="Gene3D" id="2.10.110.30">
    <property type="match status" value="1"/>
</dbReference>
<evidence type="ECO:0000256" key="9">
    <source>
        <dbReference type="RuleBase" id="RU366018"/>
    </source>
</evidence>
<dbReference type="GO" id="GO:0008270">
    <property type="term" value="F:zinc ion binding"/>
    <property type="evidence" value="ECO:0007669"/>
    <property type="project" value="UniProtKB-UniRule"/>
</dbReference>
<evidence type="ECO:0000313" key="12">
    <source>
        <dbReference type="EMBL" id="KAF2819808.1"/>
    </source>
</evidence>
<dbReference type="UniPathway" id="UPA00143"/>
<feature type="zinc finger region" description="UBR-type" evidence="8">
    <location>
        <begin position="85"/>
        <end position="157"/>
    </location>
</feature>
<organism evidence="12 13">
    <name type="scientific">Ophiobolus disseminans</name>
    <dbReference type="NCBI Taxonomy" id="1469910"/>
    <lineage>
        <taxon>Eukaryota</taxon>
        <taxon>Fungi</taxon>
        <taxon>Dikarya</taxon>
        <taxon>Ascomycota</taxon>
        <taxon>Pezizomycotina</taxon>
        <taxon>Dothideomycetes</taxon>
        <taxon>Pleosporomycetidae</taxon>
        <taxon>Pleosporales</taxon>
        <taxon>Pleosporineae</taxon>
        <taxon>Phaeosphaeriaceae</taxon>
        <taxon>Ophiobolus</taxon>
    </lineage>
</organism>
<dbReference type="InterPro" id="IPR044046">
    <property type="entry name" value="E3_ligase_UBR-like_C"/>
</dbReference>
<dbReference type="InterPro" id="IPR055194">
    <property type="entry name" value="UBR1-like_WH"/>
</dbReference>
<evidence type="ECO:0000256" key="4">
    <source>
        <dbReference type="ARBA" id="ARBA00022771"/>
    </source>
</evidence>
<accession>A0A6A6ZG06</accession>
<dbReference type="OrthoDB" id="26387at2759"/>
<dbReference type="InterPro" id="IPR003126">
    <property type="entry name" value="Znf_UBR"/>
</dbReference>
<evidence type="ECO:0000256" key="10">
    <source>
        <dbReference type="SAM" id="MobiDB-lite"/>
    </source>
</evidence>
<feature type="domain" description="UBR-type" evidence="11">
    <location>
        <begin position="85"/>
        <end position="157"/>
    </location>
</feature>
<dbReference type="SMART" id="SM00396">
    <property type="entry name" value="ZnF_UBR1"/>
    <property type="match status" value="1"/>
</dbReference>
<evidence type="ECO:0000256" key="3">
    <source>
        <dbReference type="ARBA" id="ARBA00022723"/>
    </source>
</evidence>
<evidence type="ECO:0000259" key="11">
    <source>
        <dbReference type="PROSITE" id="PS51157"/>
    </source>
</evidence>
<keyword evidence="13" id="KW-1185">Reference proteome</keyword>
<feature type="compositionally biased region" description="Pro residues" evidence="10">
    <location>
        <begin position="471"/>
        <end position="483"/>
    </location>
</feature>
<keyword evidence="4 9" id="KW-0863">Zinc-finger</keyword>
<dbReference type="PANTHER" id="PTHR21497">
    <property type="entry name" value="UBIQUITIN LIGASE E3 ALPHA-RELATED"/>
    <property type="match status" value="1"/>
</dbReference>
<evidence type="ECO:0000256" key="7">
    <source>
        <dbReference type="ARBA" id="ARBA00046341"/>
    </source>
</evidence>
<evidence type="ECO:0000313" key="13">
    <source>
        <dbReference type="Proteomes" id="UP000799424"/>
    </source>
</evidence>
<comment type="similarity">
    <text evidence="7 9">Belongs to the E3 ubiquitin-protein ligase UBR1-like family.</text>
</comment>
<evidence type="ECO:0000256" key="6">
    <source>
        <dbReference type="ARBA" id="ARBA00022833"/>
    </source>
</evidence>
<evidence type="ECO:0000256" key="2">
    <source>
        <dbReference type="ARBA" id="ARBA00022679"/>
    </source>
</evidence>
<keyword evidence="3 9" id="KW-0479">Metal-binding</keyword>
<sequence>MYVSLQEQELCRHFRELPRRHNYRFDEAADRELRKLLFQSLAGRGDYLPLFFPNGLPPDAEQPWSLRNAQGAVEGAEYTPAARGKPCGHIFKNGEATYRCKTCSADDTCVLCARCFDASDHEGHHVFVSVSPGNSGCCDCGDDEAWVRPVHCNIHAAAPEPESKAAGKAREGSMLPDELLETIRITIARTLDYLIDVFSCSPEQLRLPKSEESIVQDERQSRLTSKWYDPGDHPEECEEYCLVLWNDEKHTVNDVRDQVARACKQKLAFGLAKAYEVNDIGRSAVVYRTDLKELLRMAKIIEEIKLTVTIRSARDTFREQMAGALVEWISDIAGCSVGDDNHVLRRTVCEELLKPWRVGSEASNQSIGKNGLDDHEMEDNQAEMDSFYRGLLPIQRRAQIIRIQRRRTDPNDDTTASDDDEEDEGEGAAEGNDDMDIDEVGAQDNDGDVDMEAYESADEALEVSEATMAGYPPPPPPPSAPPRGRPEQSVTPAESDTEPMGAPSLSHVEPMMQVPETPLTRSLPLRPSRPPNYWLEKPENYGKKPGTPAHEDLWQRLRLDHLILYDLRMWKQLRIGIRDVFISTVVTIPEFKRLLGLRFAGVYTALAQLYLIADREPDHSIINLSLQMLTTPSITSEVVERGNFLTNLMAILYTFLTTRQVGYPSNVDPKATLAFEQGAVTNRRMYHFFLDMKYLLGSEFVQERICEEERYLLQFLDLVKLHQGICPNVRAVGEHLEFESEAWISASLITREINKLCRNFADSFAWTRDQDSTNIRRAIRAAAKVATVSSLGAERQRFDQTELRDETRFKTLAVLEFDAEPSTFFGPSYKVVEYVVAKEPMSFHHALHYTLSWLLDKARSMPRDELLPLLLFSHDQLQADFSPASVSIPLHEASEYLLAVFDFPLRVCAWLAQMRAGIWVRNGITLRHQMTQYRSVSQRDVSHQRDIFLLQSALVLCNPSVFLATMIDRYGLTGWMTGKYEASQHGFEDTQVIDVVEDFVHLLIIVLSERTSLIPPEQSNESHLTAMRRDLAHVLCFKPLSFSDMTARLSDKIQNMDEFPAVLAEMTRFRAPEGLSDSGTFELKEQYLELVDPYLHQYNRNQREEAEMTYKNWKAKQTGKQASDIVYEPKLRPIPSGLFQDLSAFTRTPLFTQVIYYLLGYGLRAAAVTPNIPATRVEAYIQFALQLLLVAVLEDKTEEHEWSQAAPDSFITSALTKHANMGIPEHPTVLSLLRALQEKEVYKACEPKISLILHRMKQRQQNSFIIAAAALNMPTDRMDTASPSGFALQEKELKKKQALERQAKVMAAFKEQQGKFMANQDFDWGEDDFSDLEDETGGLVEQEKTLKYPSGTCILCQEDTDEHRLYGTFGYVSESRILRQTDLQDDDWVDEVVQTPTSLDRSADEMRPFGVSGKNRRTIEKVTASGGRIATERQELGKGFPRLHVKPGPVTSGCGHIMHYTCFEVYLQATQRRHVSQIARNHPERLDLKEFMCPLCKALGNMFLPVIWKPKKVVHGVSETKSSFEEWIQSDLVANYKSTRGSAGKAPADLTHDQQVLYDYGDRDFIQPLSSRLPDLLNLTHIALAVPQSVIPQPPRFTVPAFTGVPQDESQLPGAPSHDSGPAVVQSFPMLELVKVYQRLKDTLRANGMHSTFAYPHTPASAVEDLTHTDSLAHALGNSISAAEIAQRGVLSDSVRGTLIDKISTQTLTHLRVFSETVSSYIAVGSLRNNVSNKTLEEYIECQRRQSRQLFVGHPGIFDPEVLSFDLKGIAPLLCQDPFIFLSECAVGVVKASNLDIHHIMRLCYLAEIVRVVYTFASTTVKGSQGADGQQPRFQHPEQFVNAEKANNGFFSPDQLNNLPFFVCVVHNISTMGDSPASLDIDDMPVPARFKNPNFLYFMQTMISSYALPFVRKAAILMHVRYGVELSSISFERVDDSELTRLSTLLKLPSLDEIFASFASRTPSAHTTRSVVGGWLRHLLWVQAGNIPVQPTITLSHPAIFELVGLPKNYDTLTDEAIRRRCPTTGKELTDPALCLFCGEIMCSQAVCCMTDKQRGGCNQHLAKCGGQIGLFIHIRKCMVLFLNLDHGTWAVAPYLDKHGEVDPTLRRHHQLFLNQKRYDALLRKVWLEGGIQSLIARRLEGDINNGGWESL</sequence>
<dbReference type="GO" id="GO:0000151">
    <property type="term" value="C:ubiquitin ligase complex"/>
    <property type="evidence" value="ECO:0007669"/>
    <property type="project" value="TreeGrafter"/>
</dbReference>
<keyword evidence="6 9" id="KW-0862">Zinc</keyword>
<dbReference type="Proteomes" id="UP000799424">
    <property type="component" value="Unassembled WGS sequence"/>
</dbReference>
<evidence type="ECO:0000256" key="1">
    <source>
        <dbReference type="ARBA" id="ARBA00000900"/>
    </source>
</evidence>
<evidence type="ECO:0000256" key="5">
    <source>
        <dbReference type="ARBA" id="ARBA00022786"/>
    </source>
</evidence>
<dbReference type="CDD" id="cd19673">
    <property type="entry name" value="UBR-box_UBR3"/>
    <property type="match status" value="1"/>
</dbReference>
<feature type="region of interest" description="Disordered" evidence="10">
    <location>
        <begin position="402"/>
        <end position="447"/>
    </location>
</feature>
<dbReference type="InterPro" id="IPR039164">
    <property type="entry name" value="UBR1-like"/>
</dbReference>
<dbReference type="EC" id="2.3.2.27" evidence="9"/>
<dbReference type="GO" id="GO:0005737">
    <property type="term" value="C:cytoplasm"/>
    <property type="evidence" value="ECO:0007669"/>
    <property type="project" value="TreeGrafter"/>
</dbReference>
<dbReference type="Pfam" id="PF18995">
    <property type="entry name" value="PRT6_C"/>
    <property type="match status" value="1"/>
</dbReference>
<dbReference type="GO" id="GO:0016567">
    <property type="term" value="P:protein ubiquitination"/>
    <property type="evidence" value="ECO:0007669"/>
    <property type="project" value="UniProtKB-UniRule"/>
</dbReference>
<feature type="compositionally biased region" description="Acidic residues" evidence="10">
    <location>
        <begin position="411"/>
        <end position="447"/>
    </location>
</feature>
<dbReference type="PANTHER" id="PTHR21497:SF24">
    <property type="entry name" value="E3 UBIQUITIN-PROTEIN LIGASE UBR1"/>
    <property type="match status" value="1"/>
</dbReference>
<dbReference type="GO" id="GO:0071596">
    <property type="term" value="P:ubiquitin-dependent protein catabolic process via the N-end rule pathway"/>
    <property type="evidence" value="ECO:0007669"/>
    <property type="project" value="UniProtKB-UniRule"/>
</dbReference>
<dbReference type="Pfam" id="PF22960">
    <property type="entry name" value="WHD_UBR1"/>
    <property type="match status" value="1"/>
</dbReference>
<dbReference type="GO" id="GO:0061630">
    <property type="term" value="F:ubiquitin protein ligase activity"/>
    <property type="evidence" value="ECO:0007669"/>
    <property type="project" value="UniProtKB-UniRule"/>
</dbReference>
<dbReference type="FunFam" id="2.10.110.30:FF:000001">
    <property type="entry name" value="E3 ubiquitin-protein ligase UBR2 isoform 1"/>
    <property type="match status" value="1"/>
</dbReference>
<dbReference type="PROSITE" id="PS51157">
    <property type="entry name" value="ZF_UBR"/>
    <property type="match status" value="1"/>
</dbReference>
<reference evidence="12" key="1">
    <citation type="journal article" date="2020" name="Stud. Mycol.">
        <title>101 Dothideomycetes genomes: a test case for predicting lifestyles and emergence of pathogens.</title>
        <authorList>
            <person name="Haridas S."/>
            <person name="Albert R."/>
            <person name="Binder M."/>
            <person name="Bloem J."/>
            <person name="Labutti K."/>
            <person name="Salamov A."/>
            <person name="Andreopoulos B."/>
            <person name="Baker S."/>
            <person name="Barry K."/>
            <person name="Bills G."/>
            <person name="Bluhm B."/>
            <person name="Cannon C."/>
            <person name="Castanera R."/>
            <person name="Culley D."/>
            <person name="Daum C."/>
            <person name="Ezra D."/>
            <person name="Gonzalez J."/>
            <person name="Henrissat B."/>
            <person name="Kuo A."/>
            <person name="Liang C."/>
            <person name="Lipzen A."/>
            <person name="Lutzoni F."/>
            <person name="Magnuson J."/>
            <person name="Mondo S."/>
            <person name="Nolan M."/>
            <person name="Ohm R."/>
            <person name="Pangilinan J."/>
            <person name="Park H.-J."/>
            <person name="Ramirez L."/>
            <person name="Alfaro M."/>
            <person name="Sun H."/>
            <person name="Tritt A."/>
            <person name="Yoshinaga Y."/>
            <person name="Zwiers L.-H."/>
            <person name="Turgeon B."/>
            <person name="Goodwin S."/>
            <person name="Spatafora J."/>
            <person name="Crous P."/>
            <person name="Grigoriev I."/>
        </authorList>
    </citation>
    <scope>NUCLEOTIDE SEQUENCE</scope>
    <source>
        <strain evidence="12">CBS 113818</strain>
    </source>
</reference>
<dbReference type="InterPro" id="IPR036390">
    <property type="entry name" value="WH_DNA-bd_sf"/>
</dbReference>